<evidence type="ECO:0000313" key="8">
    <source>
        <dbReference type="WBParaSite" id="SRAE_2000308200.1"/>
    </source>
</evidence>
<protein>
    <submittedName>
        <fullName evidence="6">Immunoglobulin subtype 2 domain and Immunoglobulin-like domain and Immunoglobulin I-set domain and Immunoglobulin-like fold domain-containing protein</fullName>
    </submittedName>
</protein>
<keyword evidence="3" id="KW-0393">Immunoglobulin domain</keyword>
<dbReference type="Pfam" id="PF07679">
    <property type="entry name" value="I-set"/>
    <property type="match status" value="1"/>
</dbReference>
<dbReference type="OrthoDB" id="6127080at2759"/>
<feature type="region of interest" description="Disordered" evidence="4">
    <location>
        <begin position="178"/>
        <end position="197"/>
    </location>
</feature>
<dbReference type="SMART" id="SM00408">
    <property type="entry name" value="IGc2"/>
    <property type="match status" value="1"/>
</dbReference>
<dbReference type="CTD" id="36380795"/>
<evidence type="ECO:0000256" key="4">
    <source>
        <dbReference type="SAM" id="MobiDB-lite"/>
    </source>
</evidence>
<dbReference type="SUPFAM" id="SSF48726">
    <property type="entry name" value="Immunoglobulin"/>
    <property type="match status" value="1"/>
</dbReference>
<evidence type="ECO:0000313" key="6">
    <source>
        <dbReference type="EMBL" id="CEF68425.1"/>
    </source>
</evidence>
<dbReference type="InterPro" id="IPR013783">
    <property type="entry name" value="Ig-like_fold"/>
</dbReference>
<evidence type="ECO:0000259" key="5">
    <source>
        <dbReference type="PROSITE" id="PS50835"/>
    </source>
</evidence>
<dbReference type="AlphaFoldDB" id="A0A090LLK0"/>
<feature type="domain" description="Ig-like" evidence="5">
    <location>
        <begin position="387"/>
        <end position="468"/>
    </location>
</feature>
<evidence type="ECO:0000256" key="3">
    <source>
        <dbReference type="ARBA" id="ARBA00023319"/>
    </source>
</evidence>
<sequence length="469" mass="53601">MSLKTNSCNRFLAEAELDPTLVPGYTTCTLFDNEMLGGIHGNTRIENFIKELSKQYEILAKPISDSCTENCRRTRRLLKEKKEQLNVPNHVIKEGKSSQKQVTKHCLKKMEGHSPFCSKKRRRTSVVRKAIADCNKAKALKVKEEREKRQNAALNRRQGVDIQGNMCSVKPTNASNNIKPKMCLLSGPKPRNSQRHLKREKLKEANGALVERQKTSIKLKKISSTKKRSFVKKANVLPSCVEKKVEKKQNKADQELISKPIKGVLKKKSCGRAEHDKSVRFDETTITFDIEKVSLHDATNFIYNFDERNIPSWASDENFDLFMKDIVTKEDPTNFSRGARRGGKNKGKTNLQMAQVAEFSLIKNELSDNRSAQIITGSHFAQAFRLGYKLVLICRAKGDPRPNIKWFKEGAEMQQRNNIHYYERVINEYEIWSKLEIDPATMGDQGIYACVANNPFGVMAKNFKAEYTY</sequence>
<dbReference type="WormBase" id="SRAE_2000308200">
    <property type="protein sequence ID" value="SRP12233"/>
    <property type="gene ID" value="WBGene00263302"/>
</dbReference>
<dbReference type="WBParaSite" id="SRAE_2000308200.1">
    <property type="protein sequence ID" value="SRAE_2000308200.1"/>
    <property type="gene ID" value="WBGene00263302"/>
</dbReference>
<dbReference type="Gene3D" id="2.60.40.10">
    <property type="entry name" value="Immunoglobulins"/>
    <property type="match status" value="1"/>
</dbReference>
<dbReference type="InterPro" id="IPR036179">
    <property type="entry name" value="Ig-like_dom_sf"/>
</dbReference>
<accession>A0A090LLK0</accession>
<evidence type="ECO:0000313" key="7">
    <source>
        <dbReference type="Proteomes" id="UP000035682"/>
    </source>
</evidence>
<name>A0A090LLK0_STRRB</name>
<gene>
    <name evidence="6 8 9" type="ORF">SRAE_2000308200</name>
</gene>
<dbReference type="GeneID" id="36380795"/>
<keyword evidence="7" id="KW-1185">Reference proteome</keyword>
<proteinExistence type="predicted"/>
<evidence type="ECO:0000256" key="1">
    <source>
        <dbReference type="ARBA" id="ARBA00022737"/>
    </source>
</evidence>
<reference evidence="8" key="2">
    <citation type="submission" date="2020-12" db="UniProtKB">
        <authorList>
            <consortium name="WormBaseParasite"/>
        </authorList>
    </citation>
    <scope>IDENTIFICATION</scope>
</reference>
<dbReference type="Proteomes" id="UP000035682">
    <property type="component" value="Unplaced"/>
</dbReference>
<dbReference type="PROSITE" id="PS50835">
    <property type="entry name" value="IG_LIKE"/>
    <property type="match status" value="1"/>
</dbReference>
<organism evidence="6">
    <name type="scientific">Strongyloides ratti</name>
    <name type="common">Parasitic roundworm</name>
    <dbReference type="NCBI Taxonomy" id="34506"/>
    <lineage>
        <taxon>Eukaryota</taxon>
        <taxon>Metazoa</taxon>
        <taxon>Ecdysozoa</taxon>
        <taxon>Nematoda</taxon>
        <taxon>Chromadorea</taxon>
        <taxon>Rhabditida</taxon>
        <taxon>Tylenchina</taxon>
        <taxon>Panagrolaimomorpha</taxon>
        <taxon>Strongyloidoidea</taxon>
        <taxon>Strongyloididae</taxon>
        <taxon>Strongyloides</taxon>
    </lineage>
</organism>
<dbReference type="FunFam" id="2.60.40.10:FF:000032">
    <property type="entry name" value="palladin isoform X1"/>
    <property type="match status" value="1"/>
</dbReference>
<evidence type="ECO:0000256" key="2">
    <source>
        <dbReference type="ARBA" id="ARBA00023157"/>
    </source>
</evidence>
<dbReference type="InterPro" id="IPR003598">
    <property type="entry name" value="Ig_sub2"/>
</dbReference>
<dbReference type="EMBL" id="LN609529">
    <property type="protein sequence ID" value="CEF68425.1"/>
    <property type="molecule type" value="Genomic_DNA"/>
</dbReference>
<keyword evidence="1" id="KW-0677">Repeat</keyword>
<keyword evidence="2" id="KW-1015">Disulfide bond</keyword>
<dbReference type="RefSeq" id="XP_024507625.1">
    <property type="nucleotide sequence ID" value="XM_024654233.1"/>
</dbReference>
<dbReference type="InterPro" id="IPR007110">
    <property type="entry name" value="Ig-like_dom"/>
</dbReference>
<reference evidence="6 7" key="1">
    <citation type="submission" date="2014-09" db="EMBL/GenBank/DDBJ databases">
        <authorList>
            <person name="Martin A.A."/>
        </authorList>
    </citation>
    <scope>NUCLEOTIDE SEQUENCE</scope>
    <source>
        <strain evidence="7">ED321</strain>
        <strain evidence="6">ED321 Heterogonic</strain>
    </source>
</reference>
<dbReference type="InterPro" id="IPR013098">
    <property type="entry name" value="Ig_I-set"/>
</dbReference>
<dbReference type="CDD" id="cd00096">
    <property type="entry name" value="Ig"/>
    <property type="match status" value="1"/>
</dbReference>
<evidence type="ECO:0000313" key="9">
    <source>
        <dbReference type="WormBase" id="SRAE_2000308200"/>
    </source>
</evidence>